<dbReference type="EC" id="3.5.4.19" evidence="15"/>
<evidence type="ECO:0000256" key="5">
    <source>
        <dbReference type="ARBA" id="ARBA00005204"/>
    </source>
</evidence>
<name>A0A6S6S1R4_9BACT</name>
<dbReference type="GO" id="GO:0005737">
    <property type="term" value="C:cytoplasm"/>
    <property type="evidence" value="ECO:0007669"/>
    <property type="project" value="UniProtKB-SubCell"/>
</dbReference>
<dbReference type="HAMAP" id="MF_01021">
    <property type="entry name" value="HisI"/>
    <property type="match status" value="1"/>
</dbReference>
<dbReference type="InterPro" id="IPR008179">
    <property type="entry name" value="HisE"/>
</dbReference>
<dbReference type="SUPFAM" id="SSF141734">
    <property type="entry name" value="HisI-like"/>
    <property type="match status" value="1"/>
</dbReference>
<dbReference type="InterPro" id="IPR023019">
    <property type="entry name" value="His_synth_HisIE"/>
</dbReference>
<evidence type="ECO:0000256" key="12">
    <source>
        <dbReference type="ARBA" id="ARBA00022840"/>
    </source>
</evidence>
<dbReference type="SUPFAM" id="SSF101386">
    <property type="entry name" value="all-alpha NTP pyrophosphatases"/>
    <property type="match status" value="1"/>
</dbReference>
<dbReference type="GO" id="GO:0000105">
    <property type="term" value="P:L-histidine biosynthetic process"/>
    <property type="evidence" value="ECO:0007669"/>
    <property type="project" value="UniProtKB-UniRule"/>
</dbReference>
<evidence type="ECO:0000256" key="11">
    <source>
        <dbReference type="ARBA" id="ARBA00022801"/>
    </source>
</evidence>
<keyword evidence="14 15" id="KW-0511">Multifunctional enzyme</keyword>
<dbReference type="GO" id="GO:0005524">
    <property type="term" value="F:ATP binding"/>
    <property type="evidence" value="ECO:0007669"/>
    <property type="project" value="UniProtKB-KW"/>
</dbReference>
<gene>
    <name evidence="15" type="primary">hisI</name>
    <name evidence="15" type="synonym">hisIE</name>
    <name evidence="17" type="ORF">HELGO_WM2285</name>
</gene>
<evidence type="ECO:0000256" key="15">
    <source>
        <dbReference type="HAMAP-Rule" id="MF_01019"/>
    </source>
</evidence>
<dbReference type="GO" id="GO:0004635">
    <property type="term" value="F:phosphoribosyl-AMP cyclohydrolase activity"/>
    <property type="evidence" value="ECO:0007669"/>
    <property type="project" value="UniProtKB-UniRule"/>
</dbReference>
<dbReference type="NCBIfam" id="NF002747">
    <property type="entry name" value="PRK02759.1"/>
    <property type="match status" value="1"/>
</dbReference>
<dbReference type="HAMAP" id="MF_01019">
    <property type="entry name" value="HisIE"/>
    <property type="match status" value="1"/>
</dbReference>
<comment type="similarity">
    <text evidence="7 15">In the N-terminal section; belongs to the PRA-CH family.</text>
</comment>
<protein>
    <recommendedName>
        <fullName evidence="15">Histidine biosynthesis bifunctional protein HisIE</fullName>
    </recommendedName>
    <domain>
        <recommendedName>
            <fullName evidence="15">Phosphoribosyl-AMP cyclohydrolase</fullName>
            <shortName evidence="15">PRA-CH</shortName>
            <ecNumber evidence="15">3.5.4.19</ecNumber>
        </recommendedName>
    </domain>
    <domain>
        <recommendedName>
            <fullName evidence="15">Phosphoribosyl-ATP pyrophosphatase</fullName>
            <shortName evidence="15">PRA-PH</shortName>
            <ecNumber evidence="15">3.6.1.31</ecNumber>
        </recommendedName>
    </domain>
</protein>
<evidence type="ECO:0000256" key="3">
    <source>
        <dbReference type="ARBA" id="ARBA00004496"/>
    </source>
</evidence>
<dbReference type="CDD" id="cd11534">
    <property type="entry name" value="NTP-PPase_HisIE_like"/>
    <property type="match status" value="1"/>
</dbReference>
<dbReference type="EC" id="3.6.1.31" evidence="15"/>
<dbReference type="FunFam" id="3.10.20.810:FF:000001">
    <property type="entry name" value="Histidine biosynthesis bifunctional protein HisIE"/>
    <property type="match status" value="1"/>
</dbReference>
<dbReference type="PANTHER" id="PTHR42945:SF1">
    <property type="entry name" value="HISTIDINE BIOSYNTHESIS BIFUNCTIONAL PROTEIN HIS7"/>
    <property type="match status" value="1"/>
</dbReference>
<evidence type="ECO:0000256" key="2">
    <source>
        <dbReference type="ARBA" id="ARBA00001460"/>
    </source>
</evidence>
<dbReference type="NCBIfam" id="NF000768">
    <property type="entry name" value="PRK00051.1"/>
    <property type="match status" value="1"/>
</dbReference>
<keyword evidence="10 15" id="KW-0547">Nucleotide-binding</keyword>
<evidence type="ECO:0000256" key="6">
    <source>
        <dbReference type="ARBA" id="ARBA00007731"/>
    </source>
</evidence>
<evidence type="ECO:0000256" key="14">
    <source>
        <dbReference type="ARBA" id="ARBA00023268"/>
    </source>
</evidence>
<evidence type="ECO:0000259" key="16">
    <source>
        <dbReference type="Pfam" id="PF01502"/>
    </source>
</evidence>
<dbReference type="InterPro" id="IPR021130">
    <property type="entry name" value="PRib-ATP_PPHydrolase-like"/>
</dbReference>
<dbReference type="EMBL" id="CACVAP010000011">
    <property type="protein sequence ID" value="CAA6798799.1"/>
    <property type="molecule type" value="Genomic_DNA"/>
</dbReference>
<keyword evidence="11 15" id="KW-0378">Hydrolase</keyword>
<dbReference type="InterPro" id="IPR002496">
    <property type="entry name" value="PRib_AMP_CycHydrolase_dom"/>
</dbReference>
<keyword evidence="13 15" id="KW-0368">Histidine biosynthesis</keyword>
<comment type="catalytic activity">
    <reaction evidence="2 15">
        <text>1-(5-phospho-beta-D-ribosyl)-ATP + H2O = 1-(5-phospho-beta-D-ribosyl)-5'-AMP + diphosphate + H(+)</text>
        <dbReference type="Rhea" id="RHEA:22828"/>
        <dbReference type="ChEBI" id="CHEBI:15377"/>
        <dbReference type="ChEBI" id="CHEBI:15378"/>
        <dbReference type="ChEBI" id="CHEBI:33019"/>
        <dbReference type="ChEBI" id="CHEBI:59457"/>
        <dbReference type="ChEBI" id="CHEBI:73183"/>
        <dbReference type="EC" id="3.6.1.31"/>
    </reaction>
</comment>
<comment type="pathway">
    <text evidence="5 15">Amino-acid biosynthesis; L-histidine biosynthesis; L-histidine from 5-phospho-alpha-D-ribose 1-diphosphate: step 2/9.</text>
</comment>
<feature type="region of interest" description="Phosphoribosyl-ATP pyrophosphohydrolase" evidence="15">
    <location>
        <begin position="130"/>
        <end position="230"/>
    </location>
</feature>
<proteinExistence type="inferred from homology"/>
<keyword evidence="8 15" id="KW-0963">Cytoplasm</keyword>
<comment type="subcellular location">
    <subcellularLocation>
        <location evidence="3 15">Cytoplasm</location>
    </subcellularLocation>
</comment>
<keyword evidence="12 15" id="KW-0067">ATP-binding</keyword>
<evidence type="ECO:0000313" key="17">
    <source>
        <dbReference type="EMBL" id="CAA6798799.1"/>
    </source>
</evidence>
<organism evidence="17">
    <name type="scientific">uncultured Sulfurovum sp</name>
    <dbReference type="NCBI Taxonomy" id="269237"/>
    <lineage>
        <taxon>Bacteria</taxon>
        <taxon>Pseudomonadati</taxon>
        <taxon>Campylobacterota</taxon>
        <taxon>Epsilonproteobacteria</taxon>
        <taxon>Campylobacterales</taxon>
        <taxon>Sulfurovaceae</taxon>
        <taxon>Sulfurovum</taxon>
        <taxon>environmental samples</taxon>
    </lineage>
</organism>
<sequence length="230" mass="26248">MAIAPYGDPMQINWQKTPLIPAIAQDSETNEVLMLAYMNEEAYNLTLSTGYAHYFSRSKQRIWKKGESSNHTQEIHDILLDCDADTLVLKIKQNGVACHTGTKSCFFTSVTQEKRVLEKEVDTDAMYGVVDTLYHTVLERKNSSETKKSWTKKLLNDKELMLSKIREEADEVCVAINEESDEQVIYESADLLYHTIVGLGYRDISPDRVKQELARRFGLSGIVEKESRTN</sequence>
<dbReference type="InterPro" id="IPR026660">
    <property type="entry name" value="PRA-CH"/>
</dbReference>
<evidence type="ECO:0000256" key="4">
    <source>
        <dbReference type="ARBA" id="ARBA00005169"/>
    </source>
</evidence>
<evidence type="ECO:0000256" key="10">
    <source>
        <dbReference type="ARBA" id="ARBA00022741"/>
    </source>
</evidence>
<evidence type="ECO:0000256" key="8">
    <source>
        <dbReference type="ARBA" id="ARBA00022490"/>
    </source>
</evidence>
<dbReference type="GO" id="GO:0004636">
    <property type="term" value="F:phosphoribosyl-ATP diphosphatase activity"/>
    <property type="evidence" value="ECO:0007669"/>
    <property type="project" value="UniProtKB-UniRule"/>
</dbReference>
<evidence type="ECO:0000256" key="9">
    <source>
        <dbReference type="ARBA" id="ARBA00022605"/>
    </source>
</evidence>
<dbReference type="InterPro" id="IPR038019">
    <property type="entry name" value="PRib_AMP_CycHydrolase_sf"/>
</dbReference>
<feature type="domain" description="Phosphoribosyl-AMP cyclohydrolase" evidence="16">
    <location>
        <begin position="34"/>
        <end position="107"/>
    </location>
</feature>
<dbReference type="AlphaFoldDB" id="A0A6S6S1R4"/>
<dbReference type="NCBIfam" id="TIGR03188">
    <property type="entry name" value="histidine_hisI"/>
    <property type="match status" value="1"/>
</dbReference>
<comment type="similarity">
    <text evidence="6 15">In the C-terminal section; belongs to the PRA-PH family.</text>
</comment>
<comment type="pathway">
    <text evidence="4 15">Amino-acid biosynthesis; L-histidine biosynthesis; L-histidine from 5-phospho-alpha-D-ribose 1-diphosphate: step 3/9.</text>
</comment>
<keyword evidence="9 15" id="KW-0028">Amino-acid biosynthesis</keyword>
<dbReference type="Gene3D" id="3.10.20.810">
    <property type="entry name" value="Phosphoribosyl-AMP cyclohydrolase"/>
    <property type="match status" value="1"/>
</dbReference>
<evidence type="ECO:0000256" key="13">
    <source>
        <dbReference type="ARBA" id="ARBA00023102"/>
    </source>
</evidence>
<dbReference type="PANTHER" id="PTHR42945">
    <property type="entry name" value="HISTIDINE BIOSYNTHESIS BIFUNCTIONAL PROTEIN"/>
    <property type="match status" value="1"/>
</dbReference>
<evidence type="ECO:0000256" key="1">
    <source>
        <dbReference type="ARBA" id="ARBA00000024"/>
    </source>
</evidence>
<dbReference type="UniPathway" id="UPA00031">
    <property type="reaction ID" value="UER00007"/>
</dbReference>
<comment type="catalytic activity">
    <reaction evidence="1 15">
        <text>1-(5-phospho-beta-D-ribosyl)-5'-AMP + H2O = 1-(5-phospho-beta-D-ribosyl)-5-[(5-phospho-beta-D-ribosylamino)methylideneamino]imidazole-4-carboxamide</text>
        <dbReference type="Rhea" id="RHEA:20049"/>
        <dbReference type="ChEBI" id="CHEBI:15377"/>
        <dbReference type="ChEBI" id="CHEBI:58435"/>
        <dbReference type="ChEBI" id="CHEBI:59457"/>
        <dbReference type="EC" id="3.5.4.19"/>
    </reaction>
</comment>
<dbReference type="Pfam" id="PF01503">
    <property type="entry name" value="PRA-PH"/>
    <property type="match status" value="1"/>
</dbReference>
<feature type="region of interest" description="Phosphoribosyl-AMP cyclohydrolase" evidence="15">
    <location>
        <begin position="1"/>
        <end position="129"/>
    </location>
</feature>
<accession>A0A6S6S1R4</accession>
<dbReference type="Gene3D" id="1.10.287.1080">
    <property type="entry name" value="MazG-like"/>
    <property type="match status" value="1"/>
</dbReference>
<evidence type="ECO:0000256" key="7">
    <source>
        <dbReference type="ARBA" id="ARBA00008299"/>
    </source>
</evidence>
<dbReference type="Pfam" id="PF01502">
    <property type="entry name" value="PRA-CH"/>
    <property type="match status" value="1"/>
</dbReference>
<reference evidence="17" key="1">
    <citation type="submission" date="2020-01" db="EMBL/GenBank/DDBJ databases">
        <authorList>
            <person name="Meier V. D."/>
            <person name="Meier V D."/>
        </authorList>
    </citation>
    <scope>NUCLEOTIDE SEQUENCE</scope>
    <source>
        <strain evidence="17">HLG_WM_MAG_06</strain>
    </source>
</reference>